<evidence type="ECO:0000256" key="4">
    <source>
        <dbReference type="ARBA" id="ARBA00023180"/>
    </source>
</evidence>
<dbReference type="InterPro" id="IPR013783">
    <property type="entry name" value="Ig-like_fold"/>
</dbReference>
<gene>
    <name evidence="7" type="ORF">X801_03568</name>
</gene>
<dbReference type="PANTHER" id="PTHR11640">
    <property type="entry name" value="NEPHRIN"/>
    <property type="match status" value="1"/>
</dbReference>
<keyword evidence="3" id="KW-1015">Disulfide bond</keyword>
<sequence>EDLSVAGYHPDAPPTIILTPGTPGPLDVSEGSDLVSRCSVLENEPFTFKWIRRLPDGSTQVLSQNFMLSLYQVTHQDIEYPIYCQATRSADGQIFEELLDIRVGDIHFRVIISCLAIIQASSYSPGVTTEYQLTIRSLPAEDLSQGRVMRQCLFEASPELNEQFDFRWLDQNGRVTTNGDSLILLLENLVDLGNYTCEATNRQTGAVYHAKYHVTQASPSEEEETTYQIGWLGQFLLCCLKILLVHLYLVYSAHFQTEKAQYTVTIRPLTTEVIVGKPYELECEVSPRPDTPVSFRWYHGGRAVGDNAVLRIPFLAYPDIGAYICRAEWTPRQSRTGPIAANTTVEINLALTREMGI</sequence>
<dbReference type="SUPFAM" id="SSF48726">
    <property type="entry name" value="Immunoglobulin"/>
    <property type="match status" value="2"/>
</dbReference>
<feature type="domain" description="Ig-like" evidence="6">
    <location>
        <begin position="14"/>
        <end position="100"/>
    </location>
</feature>
<feature type="domain" description="Ig-like" evidence="6">
    <location>
        <begin position="262"/>
        <end position="346"/>
    </location>
</feature>
<comment type="subcellular location">
    <subcellularLocation>
        <location evidence="1">Membrane</location>
        <topology evidence="1">Single-pass type I membrane protein</topology>
    </subcellularLocation>
</comment>
<keyword evidence="8" id="KW-1185">Reference proteome</keyword>
<keyword evidence="2" id="KW-0472">Membrane</keyword>
<keyword evidence="4" id="KW-0325">Glycoprotein</keyword>
<evidence type="ECO:0000313" key="8">
    <source>
        <dbReference type="Proteomes" id="UP000243686"/>
    </source>
</evidence>
<dbReference type="GO" id="GO:0005911">
    <property type="term" value="C:cell-cell junction"/>
    <property type="evidence" value="ECO:0007669"/>
    <property type="project" value="TreeGrafter"/>
</dbReference>
<feature type="domain" description="Ig-like" evidence="6">
    <location>
        <begin position="125"/>
        <end position="215"/>
    </location>
</feature>
<dbReference type="EMBL" id="KV892576">
    <property type="protein sequence ID" value="OON20548.1"/>
    <property type="molecule type" value="Genomic_DNA"/>
</dbReference>
<organism evidence="7 8">
    <name type="scientific">Opisthorchis viverrini</name>
    <name type="common">Southeast Asian liver fluke</name>
    <dbReference type="NCBI Taxonomy" id="6198"/>
    <lineage>
        <taxon>Eukaryota</taxon>
        <taxon>Metazoa</taxon>
        <taxon>Spiralia</taxon>
        <taxon>Lophotrochozoa</taxon>
        <taxon>Platyhelminthes</taxon>
        <taxon>Trematoda</taxon>
        <taxon>Digenea</taxon>
        <taxon>Opisthorchiida</taxon>
        <taxon>Opisthorchiata</taxon>
        <taxon>Opisthorchiidae</taxon>
        <taxon>Opisthorchis</taxon>
    </lineage>
</organism>
<dbReference type="InterPro" id="IPR051275">
    <property type="entry name" value="Cell_adhesion_signaling"/>
</dbReference>
<feature type="non-terminal residue" evidence="7">
    <location>
        <position position="357"/>
    </location>
</feature>
<keyword evidence="5" id="KW-0393">Immunoglobulin domain</keyword>
<evidence type="ECO:0000256" key="3">
    <source>
        <dbReference type="ARBA" id="ARBA00023157"/>
    </source>
</evidence>
<dbReference type="InterPro" id="IPR003599">
    <property type="entry name" value="Ig_sub"/>
</dbReference>
<dbReference type="SMART" id="SM00409">
    <property type="entry name" value="IG"/>
    <property type="match status" value="2"/>
</dbReference>
<reference evidence="7 8" key="1">
    <citation type="submission" date="2015-03" db="EMBL/GenBank/DDBJ databases">
        <title>Draft genome of the nematode, Opisthorchis viverrini.</title>
        <authorList>
            <person name="Mitreva M."/>
        </authorList>
    </citation>
    <scope>NUCLEOTIDE SEQUENCE [LARGE SCALE GENOMIC DNA]</scope>
    <source>
        <strain evidence="7">Khon Kaen</strain>
    </source>
</reference>
<dbReference type="GO" id="GO:0050839">
    <property type="term" value="F:cell adhesion molecule binding"/>
    <property type="evidence" value="ECO:0007669"/>
    <property type="project" value="TreeGrafter"/>
</dbReference>
<proteinExistence type="predicted"/>
<dbReference type="PANTHER" id="PTHR11640:SF31">
    <property type="entry name" value="IRREGULAR CHIASM C-ROUGHEST PROTEIN-RELATED"/>
    <property type="match status" value="1"/>
</dbReference>
<dbReference type="InterPro" id="IPR007110">
    <property type="entry name" value="Ig-like_dom"/>
</dbReference>
<feature type="non-terminal residue" evidence="7">
    <location>
        <position position="1"/>
    </location>
</feature>
<evidence type="ECO:0000256" key="1">
    <source>
        <dbReference type="ARBA" id="ARBA00004479"/>
    </source>
</evidence>
<dbReference type="AlphaFoldDB" id="A0A1S8X1G2"/>
<dbReference type="GO" id="GO:0005886">
    <property type="term" value="C:plasma membrane"/>
    <property type="evidence" value="ECO:0007669"/>
    <property type="project" value="TreeGrafter"/>
</dbReference>
<evidence type="ECO:0000256" key="5">
    <source>
        <dbReference type="ARBA" id="ARBA00023319"/>
    </source>
</evidence>
<dbReference type="Proteomes" id="UP000243686">
    <property type="component" value="Unassembled WGS sequence"/>
</dbReference>
<protein>
    <recommendedName>
        <fullName evidence="6">Ig-like domain-containing protein</fullName>
    </recommendedName>
</protein>
<dbReference type="GO" id="GO:0098609">
    <property type="term" value="P:cell-cell adhesion"/>
    <property type="evidence" value="ECO:0007669"/>
    <property type="project" value="TreeGrafter"/>
</dbReference>
<dbReference type="Gene3D" id="2.60.40.10">
    <property type="entry name" value="Immunoglobulins"/>
    <property type="match status" value="2"/>
</dbReference>
<name>A0A1S8X1G2_OPIVI</name>
<evidence type="ECO:0000259" key="6">
    <source>
        <dbReference type="PROSITE" id="PS50835"/>
    </source>
</evidence>
<dbReference type="PROSITE" id="PS50835">
    <property type="entry name" value="IG_LIKE"/>
    <property type="match status" value="3"/>
</dbReference>
<evidence type="ECO:0000256" key="2">
    <source>
        <dbReference type="ARBA" id="ARBA00023136"/>
    </source>
</evidence>
<accession>A0A1S8X1G2</accession>
<evidence type="ECO:0000313" key="7">
    <source>
        <dbReference type="EMBL" id="OON20548.1"/>
    </source>
</evidence>
<dbReference type="InterPro" id="IPR036179">
    <property type="entry name" value="Ig-like_dom_sf"/>
</dbReference>